<comment type="caution">
    <text evidence="4">The sequence shown here is derived from an EMBL/GenBank/DDBJ whole genome shotgun (WGS) entry which is preliminary data.</text>
</comment>
<evidence type="ECO:0000259" key="3">
    <source>
        <dbReference type="PROSITE" id="PS50043"/>
    </source>
</evidence>
<reference evidence="4 5" key="1">
    <citation type="submission" date="2018-08" db="EMBL/GenBank/DDBJ databases">
        <title>Sequencing the genomes of 1000 actinobacteria strains.</title>
        <authorList>
            <person name="Klenk H.-P."/>
        </authorList>
    </citation>
    <scope>NUCLEOTIDE SEQUENCE [LARGE SCALE GENOMIC DNA]</scope>
    <source>
        <strain evidence="4 5">DSM 43927</strain>
    </source>
</reference>
<keyword evidence="1" id="KW-0547">Nucleotide-binding</keyword>
<dbReference type="AlphaFoldDB" id="A0A3D9SZH5"/>
<gene>
    <name evidence="4" type="ORF">DFJ69_6586</name>
</gene>
<dbReference type="GO" id="GO:0005737">
    <property type="term" value="C:cytoplasm"/>
    <property type="evidence" value="ECO:0007669"/>
    <property type="project" value="TreeGrafter"/>
</dbReference>
<dbReference type="PANTHER" id="PTHR16305:SF35">
    <property type="entry name" value="TRANSCRIPTIONAL ACTIVATOR DOMAIN"/>
    <property type="match status" value="1"/>
</dbReference>
<organism evidence="4 5">
    <name type="scientific">Thermomonospora umbrina</name>
    <dbReference type="NCBI Taxonomy" id="111806"/>
    <lineage>
        <taxon>Bacteria</taxon>
        <taxon>Bacillati</taxon>
        <taxon>Actinomycetota</taxon>
        <taxon>Actinomycetes</taxon>
        <taxon>Streptosporangiales</taxon>
        <taxon>Thermomonosporaceae</taxon>
        <taxon>Thermomonospora</taxon>
    </lineage>
</organism>
<evidence type="ECO:0000256" key="1">
    <source>
        <dbReference type="ARBA" id="ARBA00022741"/>
    </source>
</evidence>
<dbReference type="SUPFAM" id="SSF46894">
    <property type="entry name" value="C-terminal effector domain of the bipartite response regulators"/>
    <property type="match status" value="1"/>
</dbReference>
<dbReference type="GO" id="GO:0006355">
    <property type="term" value="P:regulation of DNA-templated transcription"/>
    <property type="evidence" value="ECO:0007669"/>
    <property type="project" value="InterPro"/>
</dbReference>
<dbReference type="GO" id="GO:0003677">
    <property type="term" value="F:DNA binding"/>
    <property type="evidence" value="ECO:0007669"/>
    <property type="project" value="InterPro"/>
</dbReference>
<name>A0A3D9SZH5_9ACTN</name>
<feature type="domain" description="HTH luxR-type" evidence="3">
    <location>
        <begin position="810"/>
        <end position="875"/>
    </location>
</feature>
<dbReference type="InterPro" id="IPR000792">
    <property type="entry name" value="Tscrpt_reg_LuxR_C"/>
</dbReference>
<dbReference type="Proteomes" id="UP000256661">
    <property type="component" value="Unassembled WGS sequence"/>
</dbReference>
<dbReference type="CDD" id="cd06170">
    <property type="entry name" value="LuxR_C_like"/>
    <property type="match status" value="1"/>
</dbReference>
<dbReference type="SUPFAM" id="SSF52540">
    <property type="entry name" value="P-loop containing nucleoside triphosphate hydrolases"/>
    <property type="match status" value="1"/>
</dbReference>
<dbReference type="InterPro" id="IPR041664">
    <property type="entry name" value="AAA_16"/>
</dbReference>
<dbReference type="PROSITE" id="PS00622">
    <property type="entry name" value="HTH_LUXR_1"/>
    <property type="match status" value="1"/>
</dbReference>
<keyword evidence="5" id="KW-1185">Reference proteome</keyword>
<dbReference type="InterPro" id="IPR036388">
    <property type="entry name" value="WH-like_DNA-bd_sf"/>
</dbReference>
<keyword evidence="2" id="KW-0067">ATP-binding</keyword>
<dbReference type="GO" id="GO:0004016">
    <property type="term" value="F:adenylate cyclase activity"/>
    <property type="evidence" value="ECO:0007669"/>
    <property type="project" value="TreeGrafter"/>
</dbReference>
<dbReference type="PROSITE" id="PS50043">
    <property type="entry name" value="HTH_LUXR_2"/>
    <property type="match status" value="1"/>
</dbReference>
<dbReference type="RefSeq" id="WP_170177896.1">
    <property type="nucleotide sequence ID" value="NZ_QTTT01000001.1"/>
</dbReference>
<dbReference type="GO" id="GO:0005524">
    <property type="term" value="F:ATP binding"/>
    <property type="evidence" value="ECO:0007669"/>
    <property type="project" value="UniProtKB-KW"/>
</dbReference>
<dbReference type="InterPro" id="IPR016032">
    <property type="entry name" value="Sig_transdc_resp-reg_C-effctor"/>
</dbReference>
<dbReference type="PANTHER" id="PTHR16305">
    <property type="entry name" value="TESTICULAR SOLUBLE ADENYLYL CYCLASE"/>
    <property type="match status" value="1"/>
</dbReference>
<evidence type="ECO:0000256" key="2">
    <source>
        <dbReference type="ARBA" id="ARBA00022840"/>
    </source>
</evidence>
<protein>
    <submittedName>
        <fullName evidence="4">ATP/maltotriose-dependent transcriptional regulator MalT</fullName>
    </submittedName>
</protein>
<proteinExistence type="predicted"/>
<dbReference type="PRINTS" id="PR00038">
    <property type="entry name" value="HTHLUXR"/>
</dbReference>
<dbReference type="Pfam" id="PF00196">
    <property type="entry name" value="GerE"/>
    <property type="match status" value="1"/>
</dbReference>
<dbReference type="EMBL" id="QTTT01000001">
    <property type="protein sequence ID" value="REF00988.1"/>
    <property type="molecule type" value="Genomic_DNA"/>
</dbReference>
<evidence type="ECO:0000313" key="4">
    <source>
        <dbReference type="EMBL" id="REF00988.1"/>
    </source>
</evidence>
<dbReference type="Pfam" id="PF13191">
    <property type="entry name" value="AAA_16"/>
    <property type="match status" value="1"/>
</dbReference>
<dbReference type="SMART" id="SM00421">
    <property type="entry name" value="HTH_LUXR"/>
    <property type="match status" value="1"/>
</dbReference>
<accession>A0A3D9SZH5</accession>
<sequence length="878" mass="92364">MYRIWPFAGRGAELTRLRAHLRDPSARGVVLAGAAGVGKSRLAAELLRPDDPERHVVRAVATPAARDLPFGAFAHLLPAQVLPSSQLNPLRWAAEEMVAPAAGRPLLLAIDDAHLLDAASAALTHHLAQTGQAFVVATLRSGEPAPAPVRALWKDDLLRWVELEPLAEETVAEMVSGALGGPVAPGTARRLYELSQGNPLFLRELVRSGLESGRLALVAGEWRWQGGPECLPLASRLVELIVARLGDLDPGLEGLLELVAFGEPIGVDVLTRVVPPELLESAEERSLVRLVDDGRRVYARCEHPLYAEVIRSRCPRSRMLRRQRELAEAVEAAGARRREDRLRVAVWRLNTGTARDPVPLLAAARLAWAAPDLELAARLAGAAYEAGGGADAVVLHAYALLNLQRLEEAGALLVDAWERQTDDVGRVAIAAIRYRVMTAEDRPHEADRMLAEVAATVGDPAALRELYTAQATMTALRGMPKAARAAALRVLSDPGVEPAQAAQARCALALLDAHCGRSGAALREAGLLAAEEERWRDGAPFLRPLLMVVRAAAHLFAGEPALAYAAVAAEQRAGTVEPWPPAVVLAKADQARAARMRGRVESARRLGDLSGLPGGPWDVCCHAEVAHAAALAGDAEGARAALAAADARSGAFFGLFLPWVERARVWAAVADGDRGGALALARAAADTARDSGLPAYEVLALHDLVRLGAADAVAGRLAAVTAGMEGALAAVVARHARAAADDDAVVLMEVSEEFEGLGMLLHAAEAAAQASPAFLRNDGAASGAAASRAAASRAWALGERCEGARTPVLARLRAPGLTRRERQVAELAAGGLTSRQIADRLVVSVRTVDNHLAAIYAKLGVRGRSGLAAALGIGPPSG</sequence>
<evidence type="ECO:0000313" key="5">
    <source>
        <dbReference type="Proteomes" id="UP000256661"/>
    </source>
</evidence>
<dbReference type="Gene3D" id="1.10.10.10">
    <property type="entry name" value="Winged helix-like DNA-binding domain superfamily/Winged helix DNA-binding domain"/>
    <property type="match status" value="1"/>
</dbReference>
<dbReference type="InterPro" id="IPR027417">
    <property type="entry name" value="P-loop_NTPase"/>
</dbReference>